<feature type="modified residue" description="4-aspartylphosphate" evidence="6">
    <location>
        <position position="54"/>
    </location>
</feature>
<dbReference type="InterPro" id="IPR011006">
    <property type="entry name" value="CheY-like_superfamily"/>
</dbReference>
<evidence type="ECO:0000256" key="5">
    <source>
        <dbReference type="ARBA" id="ARBA00023163"/>
    </source>
</evidence>
<evidence type="ECO:0000313" key="8">
    <source>
        <dbReference type="EMBL" id="KEF39749.1"/>
    </source>
</evidence>
<name>A0A072NQ07_SCHAZ</name>
<dbReference type="InterPro" id="IPR005158">
    <property type="entry name" value="BTAD"/>
</dbReference>
<dbReference type="Gene3D" id="3.40.50.2300">
    <property type="match status" value="1"/>
</dbReference>
<dbReference type="GO" id="GO:0032993">
    <property type="term" value="C:protein-DNA complex"/>
    <property type="evidence" value="ECO:0007669"/>
    <property type="project" value="TreeGrafter"/>
</dbReference>
<evidence type="ECO:0000313" key="9">
    <source>
        <dbReference type="Proteomes" id="UP000027936"/>
    </source>
</evidence>
<keyword evidence="1 6" id="KW-0597">Phosphoprotein</keyword>
<evidence type="ECO:0000256" key="3">
    <source>
        <dbReference type="ARBA" id="ARBA00023015"/>
    </source>
</evidence>
<dbReference type="AlphaFoldDB" id="A0A072NQ07"/>
<keyword evidence="2" id="KW-0902">Two-component regulatory system</keyword>
<dbReference type="PATRIC" id="fig|1348973.3.peg.741"/>
<reference evidence="8 9" key="1">
    <citation type="submission" date="2014-04" db="EMBL/GenBank/DDBJ databases">
        <title>Draft genome sequence of Bacillus azotoformans MEV2011, a (co-) denitrifying strain unable to grow in the presence of oxygen.</title>
        <authorList>
            <person name="Nielsen M."/>
            <person name="Schreiber L."/>
            <person name="Finster K."/>
            <person name="Schramm A."/>
        </authorList>
    </citation>
    <scope>NUCLEOTIDE SEQUENCE [LARGE SCALE GENOMIC DNA]</scope>
    <source>
        <strain evidence="8 9">MEV2011</strain>
    </source>
</reference>
<dbReference type="Proteomes" id="UP000027936">
    <property type="component" value="Unassembled WGS sequence"/>
</dbReference>
<gene>
    <name evidence="8" type="ORF">M670_00770</name>
</gene>
<feature type="domain" description="Response regulatory" evidence="7">
    <location>
        <begin position="3"/>
        <end position="117"/>
    </location>
</feature>
<dbReference type="GO" id="GO:0005829">
    <property type="term" value="C:cytosol"/>
    <property type="evidence" value="ECO:0007669"/>
    <property type="project" value="TreeGrafter"/>
</dbReference>
<dbReference type="SMART" id="SM00448">
    <property type="entry name" value="REC"/>
    <property type="match status" value="1"/>
</dbReference>
<dbReference type="RefSeq" id="WP_051678051.1">
    <property type="nucleotide sequence ID" value="NZ_JJRY01000002.1"/>
</dbReference>
<dbReference type="PANTHER" id="PTHR48111:SF69">
    <property type="entry name" value="RESPONSE REGULATOR RECEIVER"/>
    <property type="match status" value="1"/>
</dbReference>
<dbReference type="EMBL" id="JJRY01000002">
    <property type="protein sequence ID" value="KEF39749.1"/>
    <property type="molecule type" value="Genomic_DNA"/>
</dbReference>
<dbReference type="InterPro" id="IPR039420">
    <property type="entry name" value="WalR-like"/>
</dbReference>
<dbReference type="GO" id="GO:0000156">
    <property type="term" value="F:phosphorelay response regulator activity"/>
    <property type="evidence" value="ECO:0007669"/>
    <property type="project" value="TreeGrafter"/>
</dbReference>
<evidence type="ECO:0000256" key="1">
    <source>
        <dbReference type="ARBA" id="ARBA00022553"/>
    </source>
</evidence>
<dbReference type="PROSITE" id="PS50110">
    <property type="entry name" value="RESPONSE_REGULATORY"/>
    <property type="match status" value="1"/>
</dbReference>
<dbReference type="InterPro" id="IPR011990">
    <property type="entry name" value="TPR-like_helical_dom_sf"/>
</dbReference>
<proteinExistence type="predicted"/>
<dbReference type="GO" id="GO:0000976">
    <property type="term" value="F:transcription cis-regulatory region binding"/>
    <property type="evidence" value="ECO:0007669"/>
    <property type="project" value="TreeGrafter"/>
</dbReference>
<dbReference type="InterPro" id="IPR001789">
    <property type="entry name" value="Sig_transdc_resp-reg_receiver"/>
</dbReference>
<dbReference type="SUPFAM" id="SSF52172">
    <property type="entry name" value="CheY-like"/>
    <property type="match status" value="1"/>
</dbReference>
<accession>A0A072NQ07</accession>
<keyword evidence="5" id="KW-0804">Transcription</keyword>
<evidence type="ECO:0000259" key="7">
    <source>
        <dbReference type="PROSITE" id="PS50110"/>
    </source>
</evidence>
<evidence type="ECO:0000256" key="4">
    <source>
        <dbReference type="ARBA" id="ARBA00023125"/>
    </source>
</evidence>
<evidence type="ECO:0000256" key="6">
    <source>
        <dbReference type="PROSITE-ProRule" id="PRU00169"/>
    </source>
</evidence>
<dbReference type="PANTHER" id="PTHR48111">
    <property type="entry name" value="REGULATOR OF RPOS"/>
    <property type="match status" value="1"/>
</dbReference>
<dbReference type="Pfam" id="PF00072">
    <property type="entry name" value="Response_reg"/>
    <property type="match status" value="1"/>
</dbReference>
<keyword evidence="4" id="KW-0238">DNA-binding</keyword>
<keyword evidence="3" id="KW-0805">Transcription regulation</keyword>
<dbReference type="InterPro" id="IPR036388">
    <property type="entry name" value="WH-like_DNA-bd_sf"/>
</dbReference>
<comment type="caution">
    <text evidence="8">The sequence shown here is derived from an EMBL/GenBank/DDBJ whole genome shotgun (WGS) entry which is preliminary data.</text>
</comment>
<evidence type="ECO:0000256" key="2">
    <source>
        <dbReference type="ARBA" id="ARBA00023012"/>
    </source>
</evidence>
<dbReference type="OrthoDB" id="3190595at2"/>
<organism evidence="8 9">
    <name type="scientific">Schinkia azotoformans MEV2011</name>
    <dbReference type="NCBI Taxonomy" id="1348973"/>
    <lineage>
        <taxon>Bacteria</taxon>
        <taxon>Bacillati</taxon>
        <taxon>Bacillota</taxon>
        <taxon>Bacilli</taxon>
        <taxon>Bacillales</taxon>
        <taxon>Bacillaceae</taxon>
        <taxon>Calidifontibacillus/Schinkia group</taxon>
        <taxon>Schinkia</taxon>
    </lineage>
</organism>
<dbReference type="SUPFAM" id="SSF48452">
    <property type="entry name" value="TPR-like"/>
    <property type="match status" value="1"/>
</dbReference>
<dbReference type="Pfam" id="PF03704">
    <property type="entry name" value="BTAD"/>
    <property type="match status" value="1"/>
</dbReference>
<sequence length="366" mass="43270">MLRVLIIDDEILAITLLEKFIEEIDGVQIIGKYTWFEEGLESFKNLKPDVVFLDIEMPSLNGIEIAERIAIIDDSIDIVFVTAYDHYALEAFRVHAVDYLLKPTDKERLKRTLHKIMKRRKMDLPELQENPTLHAQLIGNFVLYDNNGQVIKWRTKKVKELCAYLLHHGNPIHRMQIIEDLWPDVPLEKAGALLHTTVYQLRKILKSHAYNNPISFVDERYSMNITILNDLESLIQIIEKKSFDDRTLLDILEVVKKGFLGYEGYQWSFARKLQIDQECKQFLEHYVNKYNKEKIKPKQWGDALEALIELEPFVEKYYQELIKFFINDNEIKKAVDLYKDLQEILWSELGEIPNNETKRLVQKYLK</sequence>
<dbReference type="Gene3D" id="1.10.10.10">
    <property type="entry name" value="Winged helix-like DNA-binding domain superfamily/Winged helix DNA-binding domain"/>
    <property type="match status" value="1"/>
</dbReference>
<protein>
    <submittedName>
        <fullName evidence="8">Response regulator containing CheY-like receiver and SARP domains</fullName>
    </submittedName>
</protein>
<dbReference type="GO" id="GO:0006355">
    <property type="term" value="P:regulation of DNA-templated transcription"/>
    <property type="evidence" value="ECO:0007669"/>
    <property type="project" value="TreeGrafter"/>
</dbReference>